<dbReference type="Proteomes" id="UP000706124">
    <property type="component" value="Unassembled WGS sequence"/>
</dbReference>
<dbReference type="Pfam" id="PF06999">
    <property type="entry name" value="Suc_Fer-like"/>
    <property type="match status" value="1"/>
</dbReference>
<feature type="region of interest" description="Disordered" evidence="1">
    <location>
        <begin position="141"/>
        <end position="172"/>
    </location>
</feature>
<dbReference type="CDD" id="cd03062">
    <property type="entry name" value="TRX_Fd_Sucrase"/>
    <property type="match status" value="1"/>
</dbReference>
<dbReference type="AlphaFoldDB" id="A0A9P7SDK5"/>
<dbReference type="Gene3D" id="3.40.30.10">
    <property type="entry name" value="Glutaredoxin"/>
    <property type="match status" value="1"/>
</dbReference>
<dbReference type="SUPFAM" id="SSF52833">
    <property type="entry name" value="Thioredoxin-like"/>
    <property type="match status" value="1"/>
</dbReference>
<reference evidence="2 3" key="1">
    <citation type="journal article" date="2020" name="bioRxiv">
        <title>Whole genome comparisons of ergot fungi reveals the divergence and evolution of species within the genus Claviceps are the result of varying mechanisms driving genome evolution and host range expansion.</title>
        <authorList>
            <person name="Wyka S.A."/>
            <person name="Mondo S.J."/>
            <person name="Liu M."/>
            <person name="Dettman J."/>
            <person name="Nalam V."/>
            <person name="Broders K.D."/>
        </authorList>
    </citation>
    <scope>NUCLEOTIDE SEQUENCE [LARGE SCALE GENOMIC DNA]</scope>
    <source>
        <strain evidence="2 3">CCC 1485</strain>
    </source>
</reference>
<organism evidence="2 3">
    <name type="scientific">Claviceps pazoutovae</name>
    <dbReference type="NCBI Taxonomy" id="1649127"/>
    <lineage>
        <taxon>Eukaryota</taxon>
        <taxon>Fungi</taxon>
        <taxon>Dikarya</taxon>
        <taxon>Ascomycota</taxon>
        <taxon>Pezizomycotina</taxon>
        <taxon>Sordariomycetes</taxon>
        <taxon>Hypocreomycetidae</taxon>
        <taxon>Hypocreales</taxon>
        <taxon>Clavicipitaceae</taxon>
        <taxon>Claviceps</taxon>
    </lineage>
</organism>
<dbReference type="InterPro" id="IPR009737">
    <property type="entry name" value="Aim32/Apd1-like"/>
</dbReference>
<sequence>MPPPTATTEAPLPRMPAKQKITVSLKSLVSLVLGDNSKRSSSSSSSKTASTCTDLFPKTDPSADGDACLHDCDSCSVRYPRGFSIDEADVLYGQVKGWSTHLVIGTGKTDWTRDVADEKGSVMEAIARAKDLPTNGRLMISASNMPAGDDEDEHEDDEDHDGHDKSKGHKNKNLYAKPTTVLLLPALTLVQGVHPRNVEAFLRDIVSSAPTTASPLAPPEKIPASLPLGLRMARCPHDAVVLLCSQRSRDARCGQSAPLLRKELERHLRPLGLHRDLHDERPGGVAIYLISHVGGHKYAANVIIYRRHNAFAALQGLEAGLDAPERDSGLGEDAAAADAAADADVDADVGADVGAGQCIWLARVRPEHCENLVRYTILRGKLVKPESQLRGGFDRAKGLVSW</sequence>
<proteinExistence type="predicted"/>
<dbReference type="PANTHER" id="PTHR31902:SF14">
    <property type="entry name" value="ACTIN PATCHES DISTAL PROTEIN 1"/>
    <property type="match status" value="1"/>
</dbReference>
<accession>A0A9P7SDK5</accession>
<feature type="compositionally biased region" description="Acidic residues" evidence="1">
    <location>
        <begin position="148"/>
        <end position="159"/>
    </location>
</feature>
<name>A0A9P7SDK5_9HYPO</name>
<dbReference type="InterPro" id="IPR036249">
    <property type="entry name" value="Thioredoxin-like_sf"/>
</dbReference>
<dbReference type="EMBL" id="SRPO01000710">
    <property type="protein sequence ID" value="KAG5930755.1"/>
    <property type="molecule type" value="Genomic_DNA"/>
</dbReference>
<gene>
    <name evidence="2" type="ORF">E4U60_006933</name>
</gene>
<protein>
    <submittedName>
        <fullName evidence="2">Uncharacterized protein</fullName>
    </submittedName>
</protein>
<evidence type="ECO:0000313" key="2">
    <source>
        <dbReference type="EMBL" id="KAG5930755.1"/>
    </source>
</evidence>
<dbReference type="PANTHER" id="PTHR31902">
    <property type="entry name" value="ACTIN PATCHES DISTAL PROTEIN 1"/>
    <property type="match status" value="1"/>
</dbReference>
<keyword evidence="3" id="KW-1185">Reference proteome</keyword>
<dbReference type="OrthoDB" id="10253744at2759"/>
<comment type="caution">
    <text evidence="2">The sequence shown here is derived from an EMBL/GenBank/DDBJ whole genome shotgun (WGS) entry which is preliminary data.</text>
</comment>
<evidence type="ECO:0000313" key="3">
    <source>
        <dbReference type="Proteomes" id="UP000706124"/>
    </source>
</evidence>
<evidence type="ECO:0000256" key="1">
    <source>
        <dbReference type="SAM" id="MobiDB-lite"/>
    </source>
</evidence>